<gene>
    <name evidence="1" type="ORF">FSARC_5183</name>
</gene>
<keyword evidence="2" id="KW-1185">Reference proteome</keyword>
<reference evidence="1" key="1">
    <citation type="journal article" date="2020" name="BMC Genomics">
        <title>Correction to: Identification and distribution of gene clusters required for synthesis of sphingolipid metabolism inhibitors in diverse species of the filamentous fungus Fusarium.</title>
        <authorList>
            <person name="Kim H.S."/>
            <person name="Lohmar J.M."/>
            <person name="Busman M."/>
            <person name="Brown D.W."/>
            <person name="Naumann T.A."/>
            <person name="Divon H.H."/>
            <person name="Lysoe E."/>
            <person name="Uhlig S."/>
            <person name="Proctor R.H."/>
        </authorList>
    </citation>
    <scope>NUCLEOTIDE SEQUENCE</scope>
    <source>
        <strain evidence="1">NRRL 20472</strain>
    </source>
</reference>
<accession>A0A8H4U029</accession>
<protein>
    <submittedName>
        <fullName evidence="1">Uncharacterized protein</fullName>
    </submittedName>
</protein>
<comment type="caution">
    <text evidence="1">The sequence shown here is derived from an EMBL/GenBank/DDBJ whole genome shotgun (WGS) entry which is preliminary data.</text>
</comment>
<sequence length="333" mass="37681">MAFDAKVETTRQHGIEWNDFLHLYTQATRSVSSSPTVSERSEDDSDLPALKYMPGMPKLTHARCVESSPFIRPASYHSPTTRPTNHHSPTFRPAAIQPTNPLKLQVVLPLPTQLRILSRIQTILEHACFQFAQENMPDILEQAQWDCPEAGELNVWIHHLRNRSKDVYYIACSRVEGFSLPAIFQSVTQIRHLAVHRQSIDVAYLALLMSHAVTFAAILGIPEALEKLIRIQGCAQREILNLSDIKNNLDKDLDCTLRSIAARRAELDALEQKSITEAHKELERHRLQACKRLDKVLLDTEMANLSLGDEEPVAKTAVQPSLWHRAWTSLPLA</sequence>
<dbReference type="Proteomes" id="UP000622797">
    <property type="component" value="Unassembled WGS sequence"/>
</dbReference>
<organism evidence="1 2">
    <name type="scientific">Fusarium sarcochroum</name>
    <dbReference type="NCBI Taxonomy" id="1208366"/>
    <lineage>
        <taxon>Eukaryota</taxon>
        <taxon>Fungi</taxon>
        <taxon>Dikarya</taxon>
        <taxon>Ascomycota</taxon>
        <taxon>Pezizomycotina</taxon>
        <taxon>Sordariomycetes</taxon>
        <taxon>Hypocreomycetidae</taxon>
        <taxon>Hypocreales</taxon>
        <taxon>Nectriaceae</taxon>
        <taxon>Fusarium</taxon>
        <taxon>Fusarium lateritium species complex</taxon>
    </lineage>
</organism>
<proteinExistence type="predicted"/>
<evidence type="ECO:0000313" key="2">
    <source>
        <dbReference type="Proteomes" id="UP000622797"/>
    </source>
</evidence>
<dbReference type="EMBL" id="JABEXW010000247">
    <property type="protein sequence ID" value="KAF4967271.1"/>
    <property type="molecule type" value="Genomic_DNA"/>
</dbReference>
<dbReference type="OrthoDB" id="5324651at2759"/>
<evidence type="ECO:0000313" key="1">
    <source>
        <dbReference type="EMBL" id="KAF4967271.1"/>
    </source>
</evidence>
<reference evidence="1" key="2">
    <citation type="submission" date="2020-05" db="EMBL/GenBank/DDBJ databases">
        <authorList>
            <person name="Kim H.-S."/>
            <person name="Proctor R.H."/>
            <person name="Brown D.W."/>
        </authorList>
    </citation>
    <scope>NUCLEOTIDE SEQUENCE</scope>
    <source>
        <strain evidence="1">NRRL 20472</strain>
    </source>
</reference>
<name>A0A8H4U029_9HYPO</name>
<dbReference type="AlphaFoldDB" id="A0A8H4U029"/>